<dbReference type="AlphaFoldDB" id="A0A5N7BQT9"/>
<gene>
    <name evidence="2" type="ORF">BDV23DRAFT_167731</name>
</gene>
<reference evidence="2" key="1">
    <citation type="submission" date="2019-04" db="EMBL/GenBank/DDBJ databases">
        <title>Friends and foes A comparative genomics studyof 23 Aspergillus species from section Flavi.</title>
        <authorList>
            <consortium name="DOE Joint Genome Institute"/>
            <person name="Kjaerbolling I."/>
            <person name="Vesth T."/>
            <person name="Frisvad J.C."/>
            <person name="Nybo J.L."/>
            <person name="Theobald S."/>
            <person name="Kildgaard S."/>
            <person name="Isbrandt T."/>
            <person name="Kuo A."/>
            <person name="Sato A."/>
            <person name="Lyhne E.K."/>
            <person name="Kogle M.E."/>
            <person name="Wiebenga A."/>
            <person name="Kun R.S."/>
            <person name="Lubbers R.J."/>
            <person name="Makela M.R."/>
            <person name="Barry K."/>
            <person name="Chovatia M."/>
            <person name="Clum A."/>
            <person name="Daum C."/>
            <person name="Haridas S."/>
            <person name="He G."/>
            <person name="LaButti K."/>
            <person name="Lipzen A."/>
            <person name="Mondo S."/>
            <person name="Riley R."/>
            <person name="Salamov A."/>
            <person name="Simmons B.A."/>
            <person name="Magnuson J.K."/>
            <person name="Henrissat B."/>
            <person name="Mortensen U.H."/>
            <person name="Larsen T.O."/>
            <person name="Devries R.P."/>
            <person name="Grigoriev I.V."/>
            <person name="Machida M."/>
            <person name="Baker S.E."/>
            <person name="Andersen M.R."/>
        </authorList>
    </citation>
    <scope>NUCLEOTIDE SEQUENCE [LARGE SCALE GENOMIC DNA]</scope>
    <source>
        <strain evidence="2">IBT 14317</strain>
    </source>
</reference>
<evidence type="ECO:0000259" key="1">
    <source>
        <dbReference type="Pfam" id="PF13924"/>
    </source>
</evidence>
<dbReference type="Pfam" id="PF13924">
    <property type="entry name" value="Lipocalin_5"/>
    <property type="match status" value="1"/>
</dbReference>
<dbReference type="EMBL" id="ML735421">
    <property type="protein sequence ID" value="KAE8384003.1"/>
    <property type="molecule type" value="Genomic_DNA"/>
</dbReference>
<name>A0A5N7BQT9_PETAA</name>
<dbReference type="Proteomes" id="UP000326877">
    <property type="component" value="Unassembled WGS sequence"/>
</dbReference>
<evidence type="ECO:0000313" key="2">
    <source>
        <dbReference type="EMBL" id="KAE8384003.1"/>
    </source>
</evidence>
<proteinExistence type="predicted"/>
<dbReference type="OrthoDB" id="3904217at2759"/>
<feature type="domain" description="Lipocalin-like" evidence="1">
    <location>
        <begin position="17"/>
        <end position="151"/>
    </location>
</feature>
<protein>
    <submittedName>
        <fullName evidence="2">Lipocalin-like domain-containing protein</fullName>
    </submittedName>
</protein>
<dbReference type="InterPro" id="IPR024311">
    <property type="entry name" value="Lipocalin-like"/>
</dbReference>
<organism evidence="2">
    <name type="scientific">Petromyces alliaceus</name>
    <name type="common">Aspergillus alliaceus</name>
    <dbReference type="NCBI Taxonomy" id="209559"/>
    <lineage>
        <taxon>Eukaryota</taxon>
        <taxon>Fungi</taxon>
        <taxon>Dikarya</taxon>
        <taxon>Ascomycota</taxon>
        <taxon>Pezizomycotina</taxon>
        <taxon>Eurotiomycetes</taxon>
        <taxon>Eurotiomycetidae</taxon>
        <taxon>Eurotiales</taxon>
        <taxon>Aspergillaceae</taxon>
        <taxon>Aspergillus</taxon>
        <taxon>Aspergillus subgen. Circumdati</taxon>
    </lineage>
</organism>
<accession>A0A5N7BQT9</accession>
<sequence>MLSAMFLPRNSRRDILVGSWSLLEYKTTNLNGEDTVYPMGQSPRGFLMYTPDGYMSAQLLSQSPEIRPSTEFAVDDYVAYSGKFELDQFPEEENCLRVNHLVSVASFPDWIGQVQSRIARYNEDKRLLELSTVSPIFLAGRQCHATLQWRKSSTAVTK</sequence>